<evidence type="ECO:0000313" key="2">
    <source>
        <dbReference type="Proteomes" id="UP001432216"/>
    </source>
</evidence>
<keyword evidence="2" id="KW-1185">Reference proteome</keyword>
<protein>
    <submittedName>
        <fullName evidence="1">Uncharacterized protein</fullName>
    </submittedName>
</protein>
<dbReference type="GeneID" id="89990402"/>
<dbReference type="Proteomes" id="UP001432216">
    <property type="component" value="Chromosome 5"/>
</dbReference>
<name>A0ABZ2AUT7_9TREE</name>
<organism evidence="1 2">
    <name type="scientific">Cryptococcus decagattii</name>
    <dbReference type="NCBI Taxonomy" id="1859122"/>
    <lineage>
        <taxon>Eukaryota</taxon>
        <taxon>Fungi</taxon>
        <taxon>Dikarya</taxon>
        <taxon>Basidiomycota</taxon>
        <taxon>Agaricomycotina</taxon>
        <taxon>Tremellomycetes</taxon>
        <taxon>Tremellales</taxon>
        <taxon>Cryptococcaceae</taxon>
        <taxon>Cryptococcus</taxon>
        <taxon>Cryptococcus gattii species complex</taxon>
    </lineage>
</organism>
<reference evidence="1 2" key="1">
    <citation type="submission" date="2024-01" db="EMBL/GenBank/DDBJ databases">
        <title>Comparative genomics of Cryptococcus and Kwoniella reveals pathogenesis evolution and contrasting modes of karyotype evolution via chromosome fusion or intercentromeric recombination.</title>
        <authorList>
            <person name="Coelho M.A."/>
            <person name="David-Palma M."/>
            <person name="Shea T."/>
            <person name="Bowers K."/>
            <person name="McGinley-Smith S."/>
            <person name="Mohammad A.W."/>
            <person name="Gnirke A."/>
            <person name="Yurkov A.M."/>
            <person name="Nowrousian M."/>
            <person name="Sun S."/>
            <person name="Cuomo C.A."/>
            <person name="Heitman J."/>
        </authorList>
    </citation>
    <scope>NUCLEOTIDE SEQUENCE [LARGE SCALE GENOMIC DNA]</scope>
    <source>
        <strain evidence="1 2">7685027</strain>
    </source>
</reference>
<dbReference type="RefSeq" id="XP_064721539.1">
    <property type="nucleotide sequence ID" value="XM_064865467.1"/>
</dbReference>
<proteinExistence type="predicted"/>
<gene>
    <name evidence="1" type="ORF">IAS62_003630</name>
</gene>
<accession>A0ABZ2AUT7</accession>
<sequence length="127" mass="13891">MLPNTRSQRRAVLSERFGILYQSLPSEVKAIAHWHIKGTGSKSTLFTLIQTCKSLYEEFLPSLCKEVVLNKLNASAFYHGLIDESPVGDRLLTPSKSTATLLQVLNGWLALDVKSSPSISSVQSTGA</sequence>
<dbReference type="EMBL" id="CP143810">
    <property type="protein sequence ID" value="WVO22300.1"/>
    <property type="molecule type" value="Genomic_DNA"/>
</dbReference>
<evidence type="ECO:0000313" key="1">
    <source>
        <dbReference type="EMBL" id="WVO22300.1"/>
    </source>
</evidence>